<name>A0ABM1B1W4_LIMPO</name>
<dbReference type="Proteomes" id="UP000694941">
    <property type="component" value="Unplaced"/>
</dbReference>
<protein>
    <submittedName>
        <fullName evidence="4">DNA ligase 1-like</fullName>
    </submittedName>
</protein>
<proteinExistence type="predicted"/>
<dbReference type="InterPro" id="IPR036871">
    <property type="entry name" value="PX_dom_sf"/>
</dbReference>
<gene>
    <name evidence="4" type="primary">LOC106458184</name>
</gene>
<accession>A0ABM1B1W4</accession>
<dbReference type="PROSITE" id="PS50195">
    <property type="entry name" value="PX"/>
    <property type="match status" value="1"/>
</dbReference>
<reference evidence="4" key="1">
    <citation type="submission" date="2025-08" db="UniProtKB">
        <authorList>
            <consortium name="RefSeq"/>
        </authorList>
    </citation>
    <scope>IDENTIFICATION</scope>
    <source>
        <tissue evidence="4">Muscle</tissue>
    </source>
</reference>
<feature type="region of interest" description="Disordered" evidence="1">
    <location>
        <begin position="265"/>
        <end position="289"/>
    </location>
</feature>
<dbReference type="PANTHER" id="PTHR14431">
    <property type="entry name" value="HCLS1-BINDING PROTEIN 3"/>
    <property type="match status" value="1"/>
</dbReference>
<dbReference type="SUPFAM" id="SSF64268">
    <property type="entry name" value="PX domain"/>
    <property type="match status" value="1"/>
</dbReference>
<feature type="domain" description="PX" evidence="2">
    <location>
        <begin position="1"/>
        <end position="128"/>
    </location>
</feature>
<feature type="region of interest" description="Disordered" evidence="1">
    <location>
        <begin position="219"/>
        <end position="251"/>
    </location>
</feature>
<sequence>MNKVDTDIKLVVETVREIEAPLGGTSVEYVITGTFKQSLFNSNCEDNGIVHVEISKSYREFEDLYAKMKKKYTSLCLPVLPKSKLEDHNVVEEKRKHLDNFVKGVAQNKNISLSPILLQFLGVDRDNLQKSSVCKGNSKINNQYTEDKKETTREKTVIVDDDGFDIFEELQGEQHPTFSKMSDIKKKKEGLFDDTEVTEPELFGYTKSKSAYSRKTLEYQPTVESKSPAGESAEESKSATSSLPGEENTDEWLFTVPNTHSDFLFTSDDIDPKKEEENEEEMTELLKVDTNLDDLFGKKMSPPKTDIETTQSQAAVSSTVTFDVATASETDSVSTFNVVKPVPKPRAKNISTCKNSTSHHDPVSSNNEETKKQLQEETFKKCKPTPPPKPVSVTSVKPVPLPKPKILQKPVAGNQSTHFLGASKMSHPSAEIKQTQTLDKEVNKLPVESEKTEDIDIVKYIEEEQKSTQSTVSLFD</sequence>
<evidence type="ECO:0000256" key="1">
    <source>
        <dbReference type="SAM" id="MobiDB-lite"/>
    </source>
</evidence>
<dbReference type="InterPro" id="IPR039701">
    <property type="entry name" value="HS1BP3"/>
</dbReference>
<feature type="compositionally biased region" description="Basic and acidic residues" evidence="1">
    <location>
        <begin position="358"/>
        <end position="380"/>
    </location>
</feature>
<evidence type="ECO:0000313" key="3">
    <source>
        <dbReference type="Proteomes" id="UP000694941"/>
    </source>
</evidence>
<keyword evidence="3" id="KW-1185">Reference proteome</keyword>
<feature type="compositionally biased region" description="Low complexity" evidence="1">
    <location>
        <begin position="391"/>
        <end position="411"/>
    </location>
</feature>
<feature type="region of interest" description="Disordered" evidence="1">
    <location>
        <begin position="343"/>
        <end position="430"/>
    </location>
</feature>
<evidence type="ECO:0000313" key="4">
    <source>
        <dbReference type="RefSeq" id="XP_013773108.1"/>
    </source>
</evidence>
<dbReference type="PANTHER" id="PTHR14431:SF1">
    <property type="entry name" value="HCLS1-BINDING PROTEIN 3"/>
    <property type="match status" value="1"/>
</dbReference>
<dbReference type="Pfam" id="PF00787">
    <property type="entry name" value="PX"/>
    <property type="match status" value="1"/>
</dbReference>
<dbReference type="InterPro" id="IPR001683">
    <property type="entry name" value="PX_dom"/>
</dbReference>
<dbReference type="GeneID" id="106458184"/>
<dbReference type="Gene3D" id="3.30.1520.10">
    <property type="entry name" value="Phox-like domain"/>
    <property type="match status" value="1"/>
</dbReference>
<organism evidence="3 4">
    <name type="scientific">Limulus polyphemus</name>
    <name type="common">Atlantic horseshoe crab</name>
    <dbReference type="NCBI Taxonomy" id="6850"/>
    <lineage>
        <taxon>Eukaryota</taxon>
        <taxon>Metazoa</taxon>
        <taxon>Ecdysozoa</taxon>
        <taxon>Arthropoda</taxon>
        <taxon>Chelicerata</taxon>
        <taxon>Merostomata</taxon>
        <taxon>Xiphosura</taxon>
        <taxon>Limulidae</taxon>
        <taxon>Limulus</taxon>
    </lineage>
</organism>
<evidence type="ECO:0000259" key="2">
    <source>
        <dbReference type="PROSITE" id="PS50195"/>
    </source>
</evidence>
<dbReference type="SMART" id="SM00312">
    <property type="entry name" value="PX"/>
    <property type="match status" value="1"/>
</dbReference>
<dbReference type="RefSeq" id="XP_013773108.1">
    <property type="nucleotide sequence ID" value="XM_013917654.2"/>
</dbReference>